<sequence>MEAYEEIQSLDLDGEEQGILENAQDKWGDDYEMVLEYEPQLESYENLN</sequence>
<accession>A0A7T7CCE6</accession>
<evidence type="ECO:0000313" key="3">
    <source>
        <dbReference type="Proteomes" id="UP000595823"/>
    </source>
</evidence>
<dbReference type="EMBL" id="CP054705">
    <property type="protein sequence ID" value="QQK76878.1"/>
    <property type="molecule type" value="Genomic_DNA"/>
</dbReference>
<dbReference type="AlphaFoldDB" id="A0A7T7CCE6"/>
<name>A0A7T7CCE6_9BACI</name>
<proteinExistence type="predicted"/>
<keyword evidence="3" id="KW-1185">Reference proteome</keyword>
<feature type="region of interest" description="Disordered" evidence="1">
    <location>
        <begin position="1"/>
        <end position="25"/>
    </location>
</feature>
<protein>
    <submittedName>
        <fullName evidence="2">Uncharacterized protein</fullName>
    </submittedName>
</protein>
<evidence type="ECO:0000313" key="2">
    <source>
        <dbReference type="EMBL" id="QQK76878.1"/>
    </source>
</evidence>
<organism evidence="2 3">
    <name type="scientific">Salicibibacter cibarius</name>
    <dbReference type="NCBI Taxonomy" id="2743000"/>
    <lineage>
        <taxon>Bacteria</taxon>
        <taxon>Bacillati</taxon>
        <taxon>Bacillota</taxon>
        <taxon>Bacilli</taxon>
        <taxon>Bacillales</taxon>
        <taxon>Bacillaceae</taxon>
        <taxon>Salicibibacter</taxon>
    </lineage>
</organism>
<dbReference type="KEGG" id="scia:HUG15_15765"/>
<dbReference type="Proteomes" id="UP000595823">
    <property type="component" value="Chromosome"/>
</dbReference>
<evidence type="ECO:0000256" key="1">
    <source>
        <dbReference type="SAM" id="MobiDB-lite"/>
    </source>
</evidence>
<reference evidence="2 3" key="1">
    <citation type="submission" date="2020-06" db="EMBL/GenBank/DDBJ databases">
        <title>Genomic analysis of Salicibibacter sp. NKC5-3.</title>
        <authorList>
            <person name="Oh Y.J."/>
        </authorList>
    </citation>
    <scope>NUCLEOTIDE SEQUENCE [LARGE SCALE GENOMIC DNA]</scope>
    <source>
        <strain evidence="2 3">NKC5-3</strain>
    </source>
</reference>
<gene>
    <name evidence="2" type="ORF">HUG15_15765</name>
</gene>